<dbReference type="Proteomes" id="UP000271098">
    <property type="component" value="Unassembled WGS sequence"/>
</dbReference>
<proteinExistence type="inferred from homology"/>
<keyword evidence="4 5" id="KW-0342">GTP-binding</keyword>
<protein>
    <submittedName>
        <fullName evidence="8">GTP-binding protein</fullName>
    </submittedName>
</protein>
<dbReference type="EMBL" id="UYRT01090815">
    <property type="protein sequence ID" value="VDN36473.1"/>
    <property type="molecule type" value="Genomic_DNA"/>
</dbReference>
<evidence type="ECO:0000256" key="4">
    <source>
        <dbReference type="ARBA" id="ARBA00023134"/>
    </source>
</evidence>
<dbReference type="SUPFAM" id="SSF52540">
    <property type="entry name" value="P-loop containing nucleoside triphosphate hydrolases"/>
    <property type="match status" value="1"/>
</dbReference>
<dbReference type="InterPro" id="IPR044612">
    <property type="entry name" value="ARL2/3"/>
</dbReference>
<keyword evidence="3 5" id="KW-0547">Nucleotide-binding</keyword>
<keyword evidence="2" id="KW-0449">Lipoprotein</keyword>
<dbReference type="GO" id="GO:0003924">
    <property type="term" value="F:GTPase activity"/>
    <property type="evidence" value="ECO:0007669"/>
    <property type="project" value="InterPro"/>
</dbReference>
<gene>
    <name evidence="6" type="ORF">GPUH_LOCUS20641</name>
</gene>
<evidence type="ECO:0000313" key="8">
    <source>
        <dbReference type="WBParaSite" id="GPUH_0002066601-mRNA-1"/>
    </source>
</evidence>
<dbReference type="PANTHER" id="PTHR45697">
    <property type="entry name" value="ADP-RIBOSYLATION FACTOR-LIKE PROTEIN 2-RELATED"/>
    <property type="match status" value="1"/>
</dbReference>
<dbReference type="GO" id="GO:0005525">
    <property type="term" value="F:GTP binding"/>
    <property type="evidence" value="ECO:0007669"/>
    <property type="project" value="UniProtKB-KW"/>
</dbReference>
<comment type="similarity">
    <text evidence="1">Belongs to the small GTPase superfamily. Arf family.</text>
</comment>
<evidence type="ECO:0000313" key="6">
    <source>
        <dbReference type="EMBL" id="VDN36473.1"/>
    </source>
</evidence>
<organism evidence="8">
    <name type="scientific">Gongylonema pulchrum</name>
    <dbReference type="NCBI Taxonomy" id="637853"/>
    <lineage>
        <taxon>Eukaryota</taxon>
        <taxon>Metazoa</taxon>
        <taxon>Ecdysozoa</taxon>
        <taxon>Nematoda</taxon>
        <taxon>Chromadorea</taxon>
        <taxon>Rhabditida</taxon>
        <taxon>Spirurina</taxon>
        <taxon>Spiruromorpha</taxon>
        <taxon>Spiruroidea</taxon>
        <taxon>Gongylonematidae</taxon>
        <taxon>Gongylonema</taxon>
    </lineage>
</organism>
<dbReference type="InterPro" id="IPR027417">
    <property type="entry name" value="P-loop_NTPase"/>
</dbReference>
<dbReference type="Gene3D" id="3.40.50.300">
    <property type="entry name" value="P-loop containing nucleotide triphosphate hydrolases"/>
    <property type="match status" value="1"/>
</dbReference>
<dbReference type="Pfam" id="PF00025">
    <property type="entry name" value="Arf"/>
    <property type="match status" value="1"/>
</dbReference>
<dbReference type="OrthoDB" id="2011769at2759"/>
<keyword evidence="2" id="KW-0519">Myristate</keyword>
<name>A0A183EI50_9BILA</name>
<evidence type="ECO:0000256" key="3">
    <source>
        <dbReference type="ARBA" id="ARBA00022741"/>
    </source>
</evidence>
<evidence type="ECO:0000313" key="7">
    <source>
        <dbReference type="Proteomes" id="UP000271098"/>
    </source>
</evidence>
<evidence type="ECO:0000256" key="5">
    <source>
        <dbReference type="PIRSR" id="PIRSR606689-1"/>
    </source>
</evidence>
<reference evidence="6 7" key="2">
    <citation type="submission" date="2018-11" db="EMBL/GenBank/DDBJ databases">
        <authorList>
            <consortium name="Pathogen Informatics"/>
        </authorList>
    </citation>
    <scope>NUCLEOTIDE SEQUENCE [LARGE SCALE GENOMIC DNA]</scope>
</reference>
<dbReference type="AlphaFoldDB" id="A0A183EI50"/>
<evidence type="ECO:0000256" key="2">
    <source>
        <dbReference type="ARBA" id="ARBA00022707"/>
    </source>
</evidence>
<dbReference type="WBParaSite" id="GPUH_0002066601-mRNA-1">
    <property type="protein sequence ID" value="GPUH_0002066601-mRNA-1"/>
    <property type="gene ID" value="GPUH_0002066601"/>
</dbReference>
<accession>A0A183EI50</accession>
<evidence type="ECO:0000256" key="1">
    <source>
        <dbReference type="ARBA" id="ARBA00010290"/>
    </source>
</evidence>
<keyword evidence="7" id="KW-1185">Reference proteome</keyword>
<sequence length="96" mass="10622">MDDCKRELASLLVEERLAGASLLVLANKQDLPSSASAEEIEQKLKIYLLNLSALFQSLTSPVQTPTSALDELLHPILLNRAQAQPSQKYLAFHLHL</sequence>
<dbReference type="InterPro" id="IPR006689">
    <property type="entry name" value="Small_GTPase_ARF/SAR"/>
</dbReference>
<reference evidence="8" key="1">
    <citation type="submission" date="2016-06" db="UniProtKB">
        <authorList>
            <consortium name="WormBaseParasite"/>
        </authorList>
    </citation>
    <scope>IDENTIFICATION</scope>
</reference>
<feature type="binding site" evidence="5">
    <location>
        <begin position="27"/>
        <end position="30"/>
    </location>
    <ligand>
        <name>GTP</name>
        <dbReference type="ChEBI" id="CHEBI:37565"/>
    </ligand>
</feature>